<feature type="transmembrane region" description="Helical" evidence="6">
    <location>
        <begin position="177"/>
        <end position="195"/>
    </location>
</feature>
<dbReference type="PANTHER" id="PTHR30482">
    <property type="entry name" value="HIGH-AFFINITY BRANCHED-CHAIN AMINO ACID TRANSPORT SYSTEM PERMEASE"/>
    <property type="match status" value="1"/>
</dbReference>
<protein>
    <submittedName>
        <fullName evidence="7">Branched-chain amino acid transport system permease protein</fullName>
    </submittedName>
</protein>
<dbReference type="AlphaFoldDB" id="A0A239D8H2"/>
<feature type="transmembrane region" description="Helical" evidence="6">
    <location>
        <begin position="279"/>
        <end position="298"/>
    </location>
</feature>
<evidence type="ECO:0000313" key="8">
    <source>
        <dbReference type="Proteomes" id="UP000198304"/>
    </source>
</evidence>
<dbReference type="InterPro" id="IPR043428">
    <property type="entry name" value="LivM-like"/>
</dbReference>
<feature type="transmembrane region" description="Helical" evidence="6">
    <location>
        <begin position="376"/>
        <end position="394"/>
    </location>
</feature>
<dbReference type="RefSeq" id="WP_089282539.1">
    <property type="nucleotide sequence ID" value="NZ_FZOJ01000007.1"/>
</dbReference>
<feature type="transmembrane region" description="Helical" evidence="6">
    <location>
        <begin position="228"/>
        <end position="245"/>
    </location>
</feature>
<comment type="subcellular location">
    <subcellularLocation>
        <location evidence="1">Cell membrane</location>
        <topology evidence="1">Multi-pass membrane protein</topology>
    </subcellularLocation>
</comment>
<dbReference type="PANTHER" id="PTHR30482:SF10">
    <property type="entry name" value="HIGH-AFFINITY BRANCHED-CHAIN AMINO ACID TRANSPORT PROTEIN BRAE"/>
    <property type="match status" value="1"/>
</dbReference>
<organism evidence="7 8">
    <name type="scientific">Anaerovirgula multivorans</name>
    <dbReference type="NCBI Taxonomy" id="312168"/>
    <lineage>
        <taxon>Bacteria</taxon>
        <taxon>Bacillati</taxon>
        <taxon>Bacillota</taxon>
        <taxon>Clostridia</taxon>
        <taxon>Peptostreptococcales</taxon>
        <taxon>Natronincolaceae</taxon>
        <taxon>Anaerovirgula</taxon>
    </lineage>
</organism>
<dbReference type="GO" id="GO:0015658">
    <property type="term" value="F:branched-chain amino acid transmembrane transporter activity"/>
    <property type="evidence" value="ECO:0007669"/>
    <property type="project" value="InterPro"/>
</dbReference>
<feature type="transmembrane region" description="Helical" evidence="6">
    <location>
        <begin position="61"/>
        <end position="83"/>
    </location>
</feature>
<keyword evidence="4 6" id="KW-1133">Transmembrane helix</keyword>
<evidence type="ECO:0000256" key="2">
    <source>
        <dbReference type="ARBA" id="ARBA00022475"/>
    </source>
</evidence>
<name>A0A239D8H2_9FIRM</name>
<sequence>MENISKLFHEYIKREIIQLGIIFLSPILLYVFNGNGIAFILFLLSLFLLHQSNKLNTKIKAIIAIVDLIVIIPLVGFANSYYLDVITQIGIYAILAIGLNVVVGFTGLLNLGYVGFYAVGAYTYAIFATSQANNFISPAILKFPISGNWFWLFLIIGMVVSGFVGFLLGLPVLRLRGDYLAIVTLGFAEIIRIVLNNLDKPINFTNGPKGITPVQPPAFFGIVLNQTIHYYFIVLVLLGLTIIAANRLNNSRVGRAWTAIREDELAARTMGIPIVKMKLLAFSIGAAFAGMMGVLFAAKQSFIDPSSFGFMESIGILAMVIMGGMGNISGVIIGALAVVVLQLHILKEFSNFLRQLTVAGIINIPSQLDPAKYERLVFGLILVLMCIFRPQGFLPAKRTMEYIKKHVKKLKKTENKKDVFVE</sequence>
<evidence type="ECO:0000313" key="7">
    <source>
        <dbReference type="EMBL" id="SNS27873.1"/>
    </source>
</evidence>
<proteinExistence type="predicted"/>
<dbReference type="Proteomes" id="UP000198304">
    <property type="component" value="Unassembled WGS sequence"/>
</dbReference>
<feature type="transmembrane region" description="Helical" evidence="6">
    <location>
        <begin position="16"/>
        <end position="49"/>
    </location>
</feature>
<evidence type="ECO:0000256" key="6">
    <source>
        <dbReference type="SAM" id="Phobius"/>
    </source>
</evidence>
<evidence type="ECO:0000256" key="5">
    <source>
        <dbReference type="ARBA" id="ARBA00023136"/>
    </source>
</evidence>
<keyword evidence="3 6" id="KW-0812">Transmembrane</keyword>
<dbReference type="EMBL" id="FZOJ01000007">
    <property type="protein sequence ID" value="SNS27873.1"/>
    <property type="molecule type" value="Genomic_DNA"/>
</dbReference>
<feature type="transmembrane region" description="Helical" evidence="6">
    <location>
        <begin position="148"/>
        <end position="170"/>
    </location>
</feature>
<reference evidence="8" key="1">
    <citation type="submission" date="2017-06" db="EMBL/GenBank/DDBJ databases">
        <authorList>
            <person name="Varghese N."/>
            <person name="Submissions S."/>
        </authorList>
    </citation>
    <scope>NUCLEOTIDE SEQUENCE [LARGE SCALE GENOMIC DNA]</scope>
    <source>
        <strain evidence="8">SCA</strain>
    </source>
</reference>
<keyword evidence="2" id="KW-1003">Cell membrane</keyword>
<evidence type="ECO:0000256" key="4">
    <source>
        <dbReference type="ARBA" id="ARBA00022989"/>
    </source>
</evidence>
<evidence type="ECO:0000256" key="3">
    <source>
        <dbReference type="ARBA" id="ARBA00022692"/>
    </source>
</evidence>
<dbReference type="Pfam" id="PF02653">
    <property type="entry name" value="BPD_transp_2"/>
    <property type="match status" value="1"/>
</dbReference>
<dbReference type="GO" id="GO:0005886">
    <property type="term" value="C:plasma membrane"/>
    <property type="evidence" value="ECO:0007669"/>
    <property type="project" value="UniProtKB-SubCell"/>
</dbReference>
<feature type="transmembrane region" description="Helical" evidence="6">
    <location>
        <begin position="318"/>
        <end position="346"/>
    </location>
</feature>
<feature type="transmembrane region" description="Helical" evidence="6">
    <location>
        <begin position="116"/>
        <end position="136"/>
    </location>
</feature>
<keyword evidence="8" id="KW-1185">Reference proteome</keyword>
<evidence type="ECO:0000256" key="1">
    <source>
        <dbReference type="ARBA" id="ARBA00004651"/>
    </source>
</evidence>
<dbReference type="InterPro" id="IPR001851">
    <property type="entry name" value="ABC_transp_permease"/>
</dbReference>
<feature type="transmembrane region" description="Helical" evidence="6">
    <location>
        <begin position="89"/>
        <end position="109"/>
    </location>
</feature>
<keyword evidence="5 6" id="KW-0472">Membrane</keyword>
<dbReference type="CDD" id="cd06581">
    <property type="entry name" value="TM_PBP1_LivM_like"/>
    <property type="match status" value="1"/>
</dbReference>
<dbReference type="OrthoDB" id="9789927at2"/>
<accession>A0A239D8H2</accession>
<gene>
    <name evidence="7" type="ORF">SAMN05446037_100721</name>
</gene>